<evidence type="ECO:0000313" key="2">
    <source>
        <dbReference type="EMBL" id="QSX36318.1"/>
    </source>
</evidence>
<evidence type="ECO:0000313" key="3">
    <source>
        <dbReference type="Proteomes" id="UP000663207"/>
    </source>
</evidence>
<feature type="signal peptide" evidence="1">
    <location>
        <begin position="1"/>
        <end position="19"/>
    </location>
</feature>
<feature type="chain" id="PRO_5045816090" evidence="1">
    <location>
        <begin position="20"/>
        <end position="96"/>
    </location>
</feature>
<reference evidence="2 3" key="1">
    <citation type="submission" date="2021-03" db="EMBL/GenBank/DDBJ databases">
        <title>Novel species identification of genus Shewanella.</title>
        <authorList>
            <person name="Liu G."/>
            <person name="Zhang Q."/>
        </authorList>
    </citation>
    <scope>NUCLEOTIDE SEQUENCE [LARGE SCALE GENOMIC DNA]</scope>
    <source>
        <strain evidence="2 3">FJAT-52962</strain>
    </source>
</reference>
<keyword evidence="3" id="KW-1185">Reference proteome</keyword>
<keyword evidence="1" id="KW-0732">Signal</keyword>
<organism evidence="2 3">
    <name type="scientific">Shewanella sedimentimangrovi</name>
    <dbReference type="NCBI Taxonomy" id="2814293"/>
    <lineage>
        <taxon>Bacteria</taxon>
        <taxon>Pseudomonadati</taxon>
        <taxon>Pseudomonadota</taxon>
        <taxon>Gammaproteobacteria</taxon>
        <taxon>Alteromonadales</taxon>
        <taxon>Shewanellaceae</taxon>
        <taxon>Shewanella</taxon>
    </lineage>
</organism>
<accession>A0ABX7QXR8</accession>
<protein>
    <submittedName>
        <fullName evidence="2">Uncharacterized protein</fullName>
    </submittedName>
</protein>
<gene>
    <name evidence="2" type="ORF">JYB85_13490</name>
</gene>
<proteinExistence type="predicted"/>
<evidence type="ECO:0000256" key="1">
    <source>
        <dbReference type="SAM" id="SignalP"/>
    </source>
</evidence>
<dbReference type="EMBL" id="CP071502">
    <property type="protein sequence ID" value="QSX36318.1"/>
    <property type="molecule type" value="Genomic_DNA"/>
</dbReference>
<sequence length="96" mass="10735">MNILLPLTLLAGINGQAMAAPEMETLTVTYRSPLDYALYQQTTETISFFRIELAQDILAQSRASSRAMASHYLSQNGVADTRLYPPQSVWLTARRN</sequence>
<name>A0ABX7QXR8_9GAMM</name>
<dbReference type="RefSeq" id="WP_207379707.1">
    <property type="nucleotide sequence ID" value="NZ_CP071502.1"/>
</dbReference>
<dbReference type="Proteomes" id="UP000663207">
    <property type="component" value="Chromosome"/>
</dbReference>